<feature type="region of interest" description="Disordered" evidence="1">
    <location>
        <begin position="1"/>
        <end position="76"/>
    </location>
</feature>
<dbReference type="KEGG" id="eke:EK0264_11380"/>
<dbReference type="Proteomes" id="UP000463857">
    <property type="component" value="Chromosome"/>
</dbReference>
<dbReference type="EMBL" id="CP047156">
    <property type="protein sequence ID" value="QHC00827.1"/>
    <property type="molecule type" value="Genomic_DNA"/>
</dbReference>
<dbReference type="InParanoid" id="A0A7L4YQJ7"/>
<name>A0A7L4YQJ7_9ACTN</name>
<sequence length="76" mass="8444">MTTSTDGGSRDERAKDRHRPGQRRDRRGRRGNRLDEHGDQQDPRGGRCDDGRDHGSGGTGDGGGLHRARRRRQGVV</sequence>
<keyword evidence="3" id="KW-1185">Reference proteome</keyword>
<organism evidence="2 3">
    <name type="scientific">Epidermidibacterium keratini</name>
    <dbReference type="NCBI Taxonomy" id="1891644"/>
    <lineage>
        <taxon>Bacteria</taxon>
        <taxon>Bacillati</taxon>
        <taxon>Actinomycetota</taxon>
        <taxon>Actinomycetes</taxon>
        <taxon>Sporichthyales</taxon>
        <taxon>Sporichthyaceae</taxon>
        <taxon>Epidermidibacterium</taxon>
    </lineage>
</organism>
<feature type="compositionally biased region" description="Basic residues" evidence="1">
    <location>
        <begin position="66"/>
        <end position="76"/>
    </location>
</feature>
<reference evidence="2 3" key="1">
    <citation type="journal article" date="2018" name="Int. J. Syst. Evol. Microbiol.">
        <title>Epidermidibacterium keratini gen. nov., sp. nov., a member of the family Sporichthyaceae, isolated from keratin epidermis.</title>
        <authorList>
            <person name="Lee D.G."/>
            <person name="Trujillo M.E."/>
            <person name="Kang S."/>
            <person name="Nam J.J."/>
            <person name="Kim Y.J."/>
        </authorList>
    </citation>
    <scope>NUCLEOTIDE SEQUENCE [LARGE SCALE GENOMIC DNA]</scope>
    <source>
        <strain evidence="2 3">EPI-7</strain>
    </source>
</reference>
<evidence type="ECO:0000256" key="1">
    <source>
        <dbReference type="SAM" id="MobiDB-lite"/>
    </source>
</evidence>
<evidence type="ECO:0000313" key="3">
    <source>
        <dbReference type="Proteomes" id="UP000463857"/>
    </source>
</evidence>
<feature type="compositionally biased region" description="Basic and acidic residues" evidence="1">
    <location>
        <begin position="32"/>
        <end position="55"/>
    </location>
</feature>
<protein>
    <submittedName>
        <fullName evidence="2">Uncharacterized protein</fullName>
    </submittedName>
</protein>
<evidence type="ECO:0000313" key="2">
    <source>
        <dbReference type="EMBL" id="QHC00827.1"/>
    </source>
</evidence>
<proteinExistence type="predicted"/>
<gene>
    <name evidence="2" type="ORF">EK0264_11380</name>
</gene>
<dbReference type="AlphaFoldDB" id="A0A7L4YQJ7"/>
<accession>A0A7L4YQJ7</accession>
<feature type="compositionally biased region" description="Gly residues" evidence="1">
    <location>
        <begin position="56"/>
        <end position="65"/>
    </location>
</feature>
<feature type="compositionally biased region" description="Basic residues" evidence="1">
    <location>
        <begin position="16"/>
        <end position="31"/>
    </location>
</feature>